<name>A0A2I0AEA9_9ASPA</name>
<proteinExistence type="predicted"/>
<evidence type="ECO:0000313" key="2">
    <source>
        <dbReference type="EMBL" id="PKA53873.1"/>
    </source>
</evidence>
<reference evidence="2 3" key="1">
    <citation type="journal article" date="2017" name="Nature">
        <title>The Apostasia genome and the evolution of orchids.</title>
        <authorList>
            <person name="Zhang G.Q."/>
            <person name="Liu K.W."/>
            <person name="Li Z."/>
            <person name="Lohaus R."/>
            <person name="Hsiao Y.Y."/>
            <person name="Niu S.C."/>
            <person name="Wang J.Y."/>
            <person name="Lin Y.C."/>
            <person name="Xu Q."/>
            <person name="Chen L.J."/>
            <person name="Yoshida K."/>
            <person name="Fujiwara S."/>
            <person name="Wang Z.W."/>
            <person name="Zhang Y.Q."/>
            <person name="Mitsuda N."/>
            <person name="Wang M."/>
            <person name="Liu G.H."/>
            <person name="Pecoraro L."/>
            <person name="Huang H.X."/>
            <person name="Xiao X.J."/>
            <person name="Lin M."/>
            <person name="Wu X.Y."/>
            <person name="Wu W.L."/>
            <person name="Chen Y.Y."/>
            <person name="Chang S.B."/>
            <person name="Sakamoto S."/>
            <person name="Ohme-Takagi M."/>
            <person name="Yagi M."/>
            <person name="Zeng S.J."/>
            <person name="Shen C.Y."/>
            <person name="Yeh C.M."/>
            <person name="Luo Y.B."/>
            <person name="Tsai W.C."/>
            <person name="Van de Peer Y."/>
            <person name="Liu Z.J."/>
        </authorList>
    </citation>
    <scope>NUCLEOTIDE SEQUENCE [LARGE SCALE GENOMIC DNA]</scope>
    <source>
        <strain evidence="3">cv. Shenzhen</strain>
        <tissue evidence="2">Stem</tissue>
    </source>
</reference>
<gene>
    <name evidence="2" type="ORF">AXF42_Ash011353</name>
</gene>
<evidence type="ECO:0000256" key="1">
    <source>
        <dbReference type="SAM" id="MobiDB-lite"/>
    </source>
</evidence>
<organism evidence="2 3">
    <name type="scientific">Apostasia shenzhenica</name>
    <dbReference type="NCBI Taxonomy" id="1088818"/>
    <lineage>
        <taxon>Eukaryota</taxon>
        <taxon>Viridiplantae</taxon>
        <taxon>Streptophyta</taxon>
        <taxon>Embryophyta</taxon>
        <taxon>Tracheophyta</taxon>
        <taxon>Spermatophyta</taxon>
        <taxon>Magnoliopsida</taxon>
        <taxon>Liliopsida</taxon>
        <taxon>Asparagales</taxon>
        <taxon>Orchidaceae</taxon>
        <taxon>Apostasioideae</taxon>
        <taxon>Apostasia</taxon>
    </lineage>
</organism>
<keyword evidence="3" id="KW-1185">Reference proteome</keyword>
<accession>A0A2I0AEA9</accession>
<dbReference type="EMBL" id="KZ451988">
    <property type="protein sequence ID" value="PKA53873.1"/>
    <property type="molecule type" value="Genomic_DNA"/>
</dbReference>
<protein>
    <submittedName>
        <fullName evidence="2">Uncharacterized protein</fullName>
    </submittedName>
</protein>
<dbReference type="AlphaFoldDB" id="A0A2I0AEA9"/>
<feature type="compositionally biased region" description="Basic and acidic residues" evidence="1">
    <location>
        <begin position="7"/>
        <end position="19"/>
    </location>
</feature>
<evidence type="ECO:0000313" key="3">
    <source>
        <dbReference type="Proteomes" id="UP000236161"/>
    </source>
</evidence>
<dbReference type="Proteomes" id="UP000236161">
    <property type="component" value="Unassembled WGS sequence"/>
</dbReference>
<feature type="region of interest" description="Disordered" evidence="1">
    <location>
        <begin position="1"/>
        <end position="75"/>
    </location>
</feature>
<sequence>MGYMGKGKGDGGQGKERMEGPCLDLILSKVPKKKRGHSKSTSPESPSKKAKSVEEEGFDAGGEHDSQRSIELTAPISPGSLRTRVQKSCVYRGKVGLALWSSLVSKDLEEKLKKTSTLDLYSGFANRIVMILARLLVALNRALRTEEQVLEQGCQLHQRDEEVEAFRVQLAMKQERLDEIRRAWEGLASTLIQGGKITAEKWIPFLAWPPIPFIKKRDLT</sequence>